<feature type="region of interest" description="Disordered" evidence="5">
    <location>
        <begin position="751"/>
        <end position="802"/>
    </location>
</feature>
<evidence type="ECO:0000256" key="3">
    <source>
        <dbReference type="PIRSR" id="PIRSR630564-2"/>
    </source>
</evidence>
<evidence type="ECO:0000256" key="5">
    <source>
        <dbReference type="SAM" id="MobiDB-lite"/>
    </source>
</evidence>
<dbReference type="GO" id="GO:0106018">
    <property type="term" value="F:phosphatidylinositol-3,5-bisphosphate phosphatase activity"/>
    <property type="evidence" value="ECO:0007669"/>
    <property type="project" value="TreeGrafter"/>
</dbReference>
<dbReference type="InterPro" id="IPR030564">
    <property type="entry name" value="Myotubularin"/>
</dbReference>
<evidence type="ECO:0000259" key="6">
    <source>
        <dbReference type="PROSITE" id="PS51339"/>
    </source>
</evidence>
<dbReference type="Gene3D" id="2.30.29.30">
    <property type="entry name" value="Pleckstrin-homology domain (PH domain)/Phosphotyrosine-binding domain (PTB)"/>
    <property type="match status" value="1"/>
</dbReference>
<dbReference type="SUPFAM" id="SSF52799">
    <property type="entry name" value="(Phosphotyrosine protein) phosphatases II"/>
    <property type="match status" value="1"/>
</dbReference>
<organism evidence="7 8">
    <name type="scientific">Ceratodon purpureus</name>
    <name type="common">Fire moss</name>
    <name type="synonym">Dicranum purpureum</name>
    <dbReference type="NCBI Taxonomy" id="3225"/>
    <lineage>
        <taxon>Eukaryota</taxon>
        <taxon>Viridiplantae</taxon>
        <taxon>Streptophyta</taxon>
        <taxon>Embryophyta</taxon>
        <taxon>Bryophyta</taxon>
        <taxon>Bryophytina</taxon>
        <taxon>Bryopsida</taxon>
        <taxon>Dicranidae</taxon>
        <taxon>Pseudoditrichales</taxon>
        <taxon>Ditrichaceae</taxon>
        <taxon>Ceratodon</taxon>
    </lineage>
</organism>
<dbReference type="Proteomes" id="UP000822688">
    <property type="component" value="Chromosome 8"/>
</dbReference>
<dbReference type="SUPFAM" id="SSF50729">
    <property type="entry name" value="PH domain-like"/>
    <property type="match status" value="1"/>
</dbReference>
<dbReference type="AlphaFoldDB" id="A0A8T0H4P0"/>
<dbReference type="EMBL" id="CM026429">
    <property type="protein sequence ID" value="KAG0565299.1"/>
    <property type="molecule type" value="Genomic_DNA"/>
</dbReference>
<comment type="similarity">
    <text evidence="1">Belongs to the protein-tyrosine phosphatase family. Non-receptor class myotubularin subfamily.</text>
</comment>
<dbReference type="GO" id="GO:0005737">
    <property type="term" value="C:cytoplasm"/>
    <property type="evidence" value="ECO:0007669"/>
    <property type="project" value="TreeGrafter"/>
</dbReference>
<proteinExistence type="inferred from homology"/>
<gene>
    <name evidence="7" type="ORF">KC19_8G180400</name>
</gene>
<evidence type="ECO:0000256" key="2">
    <source>
        <dbReference type="PIRSR" id="PIRSR630564-1"/>
    </source>
</evidence>
<dbReference type="InterPro" id="IPR011993">
    <property type="entry name" value="PH-like_dom_sf"/>
</dbReference>
<reference evidence="7" key="1">
    <citation type="submission" date="2020-06" db="EMBL/GenBank/DDBJ databases">
        <title>WGS assembly of Ceratodon purpureus strain R40.</title>
        <authorList>
            <person name="Carey S.B."/>
            <person name="Jenkins J."/>
            <person name="Shu S."/>
            <person name="Lovell J.T."/>
            <person name="Sreedasyam A."/>
            <person name="Maumus F."/>
            <person name="Tiley G.P."/>
            <person name="Fernandez-Pozo N."/>
            <person name="Barry K."/>
            <person name="Chen C."/>
            <person name="Wang M."/>
            <person name="Lipzen A."/>
            <person name="Daum C."/>
            <person name="Saski C.A."/>
            <person name="Payton A.C."/>
            <person name="Mcbreen J.C."/>
            <person name="Conrad R.E."/>
            <person name="Kollar L.M."/>
            <person name="Olsson S."/>
            <person name="Huttunen S."/>
            <person name="Landis J.B."/>
            <person name="Wickett N.J."/>
            <person name="Johnson M.G."/>
            <person name="Rensing S.A."/>
            <person name="Grimwood J."/>
            <person name="Schmutz J."/>
            <person name="Mcdaniel S.F."/>
        </authorList>
    </citation>
    <scope>NUCLEOTIDE SEQUENCE</scope>
    <source>
        <strain evidence="7">R40</strain>
    </source>
</reference>
<name>A0A8T0H4P0_CERPU</name>
<dbReference type="OrthoDB" id="271628at2759"/>
<feature type="compositionally biased region" description="Polar residues" evidence="5">
    <location>
        <begin position="502"/>
        <end position="515"/>
    </location>
</feature>
<dbReference type="GO" id="GO:0004438">
    <property type="term" value="F:phosphatidylinositol-3-phosphate phosphatase activity"/>
    <property type="evidence" value="ECO:0007669"/>
    <property type="project" value="TreeGrafter"/>
</dbReference>
<comment type="caution">
    <text evidence="7">The sequence shown here is derived from an EMBL/GenBank/DDBJ whole genome shotgun (WGS) entry which is preliminary data.</text>
</comment>
<sequence length="886" mass="96481">MVGWHSMDSGATGESWIDGLDWTPVEVGTNRTGSGSGSGSLLKGSGRSMMHAGDGFLLPAEAVVEEARGAVLVNLDMAGTLFVTNFRIVFLGGNAKQPLPLGTIPLLTIENFYKQVVKTPIVSSSTASGRLLTVVGKDLRTITFGFLPHTKQRRKVREALAYRTRPTRLWDLYAFSDAYPAGGDPRERLRAEYIRLISGDSHAFQNTIEQPQRGSAWRLCKVNENYNVCPTYPSLMVMPKSISDDEVQQAALFRSRGRLAHLCWQHPENGAVLARSSQPFTGFGMTRSTADEKLVAAVCNTANQRRKLYIADARPRKNALANGAMGGGSESSANYLQSEVIFLGIDNIHGMRDSLTKMRDFLDTHGASSSDGSSSLLRSGGRAWVGGNVASIAGAASALGDSGWLLHCHKILTSAVWIAARIHLEGASVLVHCSDGWDRTAQLVCLASLLLDPYYRTFQGFQALIEKDWLAFGHMFSERLGIPTYTGTRSFSATDSIMRQAGQASTSPGRPSLENSSSSAGSHSPGAQSSQYSPIFLQWMDAVAQLLRIYPSAFEFTQAYLVELMDCILSCRFGNFLCNSEKERHQGGVSDSAACVWAYLKQLRDQKGREHEHYNLLYNSAQNAAVLLPPAAASAPSLWRNYFLRWSCPSLANTGGKAPTGWVHGGDLEGAVHGLAETFSSVRKAKEKAEERVQQLLAEKRALTEQLREEKEGRLSAMATAMRGRRETAALKQVIEAVGCKIRINNLTPHLLDAPDEDSVDSAGGLGDNRGQTSSTAGSNVKENDAEERQLSVSVSMRSDMDGTTDVFRRPCGADYNSSCRLRPGESCRWPQTGCARIGSAFIGLRADFDALERLAILESYFDSEQPDSEGERDVQQPPLQMSGVT</sequence>
<dbReference type="InterPro" id="IPR029021">
    <property type="entry name" value="Prot-tyrosine_phosphatase-like"/>
</dbReference>
<dbReference type="Pfam" id="PF06602">
    <property type="entry name" value="Myotub-related"/>
    <property type="match status" value="1"/>
</dbReference>
<feature type="compositionally biased region" description="Low complexity" evidence="5">
    <location>
        <begin position="516"/>
        <end position="527"/>
    </location>
</feature>
<evidence type="ECO:0000256" key="1">
    <source>
        <dbReference type="ARBA" id="ARBA00007471"/>
    </source>
</evidence>
<feature type="binding site" evidence="3">
    <location>
        <begin position="347"/>
        <end position="348"/>
    </location>
    <ligand>
        <name>substrate</name>
    </ligand>
</feature>
<keyword evidence="4" id="KW-0175">Coiled coil</keyword>
<dbReference type="PROSITE" id="PS51339">
    <property type="entry name" value="PPASE_MYOTUBULARIN"/>
    <property type="match status" value="1"/>
</dbReference>
<evidence type="ECO:0000313" key="8">
    <source>
        <dbReference type="Proteomes" id="UP000822688"/>
    </source>
</evidence>
<accession>A0A8T0H4P0</accession>
<feature type="region of interest" description="Disordered" evidence="5">
    <location>
        <begin position="502"/>
        <end position="527"/>
    </location>
</feature>
<dbReference type="PROSITE" id="PS00383">
    <property type="entry name" value="TYR_PHOSPHATASE_1"/>
    <property type="match status" value="1"/>
</dbReference>
<protein>
    <recommendedName>
        <fullName evidence="6">Myotubularin phosphatase domain-containing protein</fullName>
    </recommendedName>
</protein>
<feature type="compositionally biased region" description="Polar residues" evidence="5">
    <location>
        <begin position="770"/>
        <end position="781"/>
    </location>
</feature>
<feature type="domain" description="Myotubularin phosphatase" evidence="6">
    <location>
        <begin position="183"/>
        <end position="643"/>
    </location>
</feature>
<evidence type="ECO:0000256" key="4">
    <source>
        <dbReference type="SAM" id="Coils"/>
    </source>
</evidence>
<evidence type="ECO:0000313" key="7">
    <source>
        <dbReference type="EMBL" id="KAG0565299.1"/>
    </source>
</evidence>
<dbReference type="PANTHER" id="PTHR10807">
    <property type="entry name" value="MYOTUBULARIN-RELATED"/>
    <property type="match status" value="1"/>
</dbReference>
<dbReference type="GO" id="GO:0046856">
    <property type="term" value="P:phosphatidylinositol dephosphorylation"/>
    <property type="evidence" value="ECO:0007669"/>
    <property type="project" value="TreeGrafter"/>
</dbReference>
<dbReference type="InterPro" id="IPR010569">
    <property type="entry name" value="Myotubularin-like_Pase_dom"/>
</dbReference>
<dbReference type="InterPro" id="IPR016130">
    <property type="entry name" value="Tyr_Pase_AS"/>
</dbReference>
<dbReference type="CDD" id="cd14507">
    <property type="entry name" value="PTP-MTM-like"/>
    <property type="match status" value="1"/>
</dbReference>
<feature type="active site" description="Phosphocysteine intermediate" evidence="2">
    <location>
        <position position="433"/>
    </location>
</feature>
<feature type="binding site" evidence="3">
    <location>
        <begin position="433"/>
        <end position="439"/>
    </location>
    <ligand>
        <name>substrate</name>
    </ligand>
</feature>
<dbReference type="PANTHER" id="PTHR10807:SF8">
    <property type="entry name" value="PHOSPHATIDYLINOSITOL-3-PHOSPHATE PHOSPHATASE"/>
    <property type="match status" value="1"/>
</dbReference>
<feature type="coiled-coil region" evidence="4">
    <location>
        <begin position="679"/>
        <end position="713"/>
    </location>
</feature>
<feature type="region of interest" description="Disordered" evidence="5">
    <location>
        <begin position="861"/>
        <end position="886"/>
    </location>
</feature>
<keyword evidence="8" id="KW-1185">Reference proteome</keyword>